<reference evidence="1" key="1">
    <citation type="submission" date="2020-03" db="EMBL/GenBank/DDBJ databases">
        <title>The deep terrestrial virosphere.</title>
        <authorList>
            <person name="Holmfeldt K."/>
            <person name="Nilsson E."/>
            <person name="Simone D."/>
            <person name="Lopez-Fernandez M."/>
            <person name="Wu X."/>
            <person name="de Brujin I."/>
            <person name="Lundin D."/>
            <person name="Andersson A."/>
            <person name="Bertilsson S."/>
            <person name="Dopson M."/>
        </authorList>
    </citation>
    <scope>NUCLEOTIDE SEQUENCE</scope>
    <source>
        <strain evidence="1">MM415A01767</strain>
        <strain evidence="2">MM415B02452</strain>
    </source>
</reference>
<organism evidence="1">
    <name type="scientific">viral metagenome</name>
    <dbReference type="NCBI Taxonomy" id="1070528"/>
    <lineage>
        <taxon>unclassified sequences</taxon>
        <taxon>metagenomes</taxon>
        <taxon>organismal metagenomes</taxon>
    </lineage>
</organism>
<dbReference type="AlphaFoldDB" id="A0A6M3K418"/>
<accession>A0A6M3K418</accession>
<evidence type="ECO:0000313" key="2">
    <source>
        <dbReference type="EMBL" id="QJA90069.1"/>
    </source>
</evidence>
<dbReference type="EMBL" id="MT142889">
    <property type="protein sequence ID" value="QJA90069.1"/>
    <property type="molecule type" value="Genomic_DNA"/>
</dbReference>
<sequence length="139" mass="16325">MIRYKVTDKKRYSHPGHGRHFYYNKGETIESNDLGIFVLEKKRDAEAYVEHLEGLNLKILRVEAHGRGIRRSHCPMLLRFGITEAVRFFVKKVAKFTYYRESHKWGQPVDNNFLVSKNGNVFWICPKGTMTYKSVTVLD</sequence>
<name>A0A6M3K418_9ZZZZ</name>
<gene>
    <name evidence="1" type="ORF">MM415A01767_0006</name>
    <name evidence="2" type="ORF">MM415B02452_0005</name>
</gene>
<evidence type="ECO:0000313" key="1">
    <source>
        <dbReference type="EMBL" id="QJA75485.1"/>
    </source>
</evidence>
<protein>
    <submittedName>
        <fullName evidence="1">Uncharacterized protein</fullName>
    </submittedName>
</protein>
<dbReference type="EMBL" id="MT142167">
    <property type="protein sequence ID" value="QJA75485.1"/>
    <property type="molecule type" value="Genomic_DNA"/>
</dbReference>
<proteinExistence type="predicted"/>